<evidence type="ECO:0000313" key="3">
    <source>
        <dbReference type="Proteomes" id="UP000823399"/>
    </source>
</evidence>
<proteinExistence type="predicted"/>
<feature type="domain" description="DUF6532" evidence="1">
    <location>
        <begin position="5"/>
        <end position="178"/>
    </location>
</feature>
<reference evidence="2" key="1">
    <citation type="journal article" date="2020" name="New Phytol.">
        <title>Comparative genomics reveals dynamic genome evolution in host specialist ectomycorrhizal fungi.</title>
        <authorList>
            <person name="Lofgren L.A."/>
            <person name="Nguyen N.H."/>
            <person name="Vilgalys R."/>
            <person name="Ruytinx J."/>
            <person name="Liao H.L."/>
            <person name="Branco S."/>
            <person name="Kuo A."/>
            <person name="LaButti K."/>
            <person name="Lipzen A."/>
            <person name="Andreopoulos W."/>
            <person name="Pangilinan J."/>
            <person name="Riley R."/>
            <person name="Hundley H."/>
            <person name="Na H."/>
            <person name="Barry K."/>
            <person name="Grigoriev I.V."/>
            <person name="Stajich J.E."/>
            <person name="Kennedy P.G."/>
        </authorList>
    </citation>
    <scope>NUCLEOTIDE SEQUENCE</scope>
    <source>
        <strain evidence="2">FC423</strain>
    </source>
</reference>
<dbReference type="OrthoDB" id="2603830at2759"/>
<dbReference type="EMBL" id="JABBWM010000037">
    <property type="protein sequence ID" value="KAG2105871.1"/>
    <property type="molecule type" value="Genomic_DNA"/>
</dbReference>
<evidence type="ECO:0000313" key="2">
    <source>
        <dbReference type="EMBL" id="KAG2105871.1"/>
    </source>
</evidence>
<dbReference type="GeneID" id="64702102"/>
<dbReference type="InterPro" id="IPR045341">
    <property type="entry name" value="DUF6532"/>
</dbReference>
<name>A0A9P7F596_9AGAM</name>
<accession>A0A9P7F596</accession>
<keyword evidence="3" id="KW-1185">Reference proteome</keyword>
<dbReference type="RefSeq" id="XP_041291427.1">
    <property type="nucleotide sequence ID" value="XM_041439843.1"/>
</dbReference>
<evidence type="ECO:0000259" key="1">
    <source>
        <dbReference type="Pfam" id="PF20149"/>
    </source>
</evidence>
<comment type="caution">
    <text evidence="2">The sequence shown here is derived from an EMBL/GenBank/DDBJ whole genome shotgun (WGS) entry which is preliminary data.</text>
</comment>
<dbReference type="Pfam" id="PF20149">
    <property type="entry name" value="DUF6532"/>
    <property type="match status" value="1"/>
</dbReference>
<sequence length="230" mass="25865">MSGHKALRLHVATVEGFPSSSDRDQLCWDLILESSKQDKLLWEKMKEIQGDDALKAQLIDYIRGELVAKARISIPTCFGSRTNTDHSYTQNLTCDAQAPLKNPAFRVLLEAQWWGPKGEGRRCGRKGNAYTDNLPILALIACTVECVLLGVKRGSPVDFSESYFKSRWESFMELLTEFSNKCPTYLETVWDELKERLWKGHTALSTDAPTPIFDFSALETAAKVTKQGKA</sequence>
<protein>
    <recommendedName>
        <fullName evidence="1">DUF6532 domain-containing protein</fullName>
    </recommendedName>
</protein>
<organism evidence="2 3">
    <name type="scientific">Suillus discolor</name>
    <dbReference type="NCBI Taxonomy" id="1912936"/>
    <lineage>
        <taxon>Eukaryota</taxon>
        <taxon>Fungi</taxon>
        <taxon>Dikarya</taxon>
        <taxon>Basidiomycota</taxon>
        <taxon>Agaricomycotina</taxon>
        <taxon>Agaricomycetes</taxon>
        <taxon>Agaricomycetidae</taxon>
        <taxon>Boletales</taxon>
        <taxon>Suillineae</taxon>
        <taxon>Suillaceae</taxon>
        <taxon>Suillus</taxon>
    </lineage>
</organism>
<dbReference type="AlphaFoldDB" id="A0A9P7F596"/>
<gene>
    <name evidence="2" type="ORF">F5147DRAFT_746419</name>
</gene>
<dbReference type="Proteomes" id="UP000823399">
    <property type="component" value="Unassembled WGS sequence"/>
</dbReference>